<dbReference type="Proteomes" id="UP000176645">
    <property type="component" value="Unassembled WGS sequence"/>
</dbReference>
<evidence type="ECO:0000259" key="1">
    <source>
        <dbReference type="Pfam" id="PF01408"/>
    </source>
</evidence>
<proteinExistence type="predicted"/>
<name>A0A1G1WI52_9BACT</name>
<evidence type="ECO:0000259" key="2">
    <source>
        <dbReference type="Pfam" id="PF22725"/>
    </source>
</evidence>
<dbReference type="SUPFAM" id="SSF51735">
    <property type="entry name" value="NAD(P)-binding Rossmann-fold domains"/>
    <property type="match status" value="1"/>
</dbReference>
<evidence type="ECO:0000313" key="4">
    <source>
        <dbReference type="Proteomes" id="UP000176645"/>
    </source>
</evidence>
<protein>
    <submittedName>
        <fullName evidence="3">Oxidoreductase</fullName>
    </submittedName>
</protein>
<feature type="domain" description="GFO/IDH/MocA-like oxidoreductase" evidence="2">
    <location>
        <begin position="134"/>
        <end position="239"/>
    </location>
</feature>
<sequence length="338" mass="37797">MKRKLKVGVIGLGYWGPNLVRNFYKIPEVEVVAVADLSKERLGKIALDYPSIKILTKKASDIFKSKEIDAVVIATPVHTHFKLTHEALAAGRHVLVEKPMTKTVPEAERLIETASKKNLILMVDHTFVYSPPVKKIKELIERGSLGRLHYIDSTRINLGLFQSDINVIWDLAPHDFSIINYLVGRKPQSLAAYGIKHPADTKEAVAYLTIKYPNNILAHVNVSWFSPVKLRTMLIGGNKRMVVYDHIHPSEKIKIYDHGVKISNNKADPFNPVYRAGDISIPKIESGEALAEVCKHFVESIFNKKIPLTSGVEGLDVVKLLEASDRSLESNGVEVEII</sequence>
<accession>A0A1G1WI52</accession>
<feature type="domain" description="Gfo/Idh/MocA-like oxidoreductase N-terminal" evidence="1">
    <location>
        <begin position="5"/>
        <end position="125"/>
    </location>
</feature>
<reference evidence="3 4" key="1">
    <citation type="journal article" date="2016" name="Nat. Commun.">
        <title>Thousands of microbial genomes shed light on interconnected biogeochemical processes in an aquifer system.</title>
        <authorList>
            <person name="Anantharaman K."/>
            <person name="Brown C.T."/>
            <person name="Hug L.A."/>
            <person name="Sharon I."/>
            <person name="Castelle C.J."/>
            <person name="Probst A.J."/>
            <person name="Thomas B.C."/>
            <person name="Singh A."/>
            <person name="Wilkins M.J."/>
            <person name="Karaoz U."/>
            <person name="Brodie E.L."/>
            <person name="Williams K.H."/>
            <person name="Hubbard S.S."/>
            <person name="Banfield J.F."/>
        </authorList>
    </citation>
    <scope>NUCLEOTIDE SEQUENCE [LARGE SCALE GENOMIC DNA]</scope>
</reference>
<dbReference type="Gene3D" id="3.40.50.720">
    <property type="entry name" value="NAD(P)-binding Rossmann-like Domain"/>
    <property type="match status" value="1"/>
</dbReference>
<dbReference type="SUPFAM" id="SSF55347">
    <property type="entry name" value="Glyceraldehyde-3-phosphate dehydrogenase-like, C-terminal domain"/>
    <property type="match status" value="1"/>
</dbReference>
<gene>
    <name evidence="3" type="ORF">A2Z42_01510</name>
</gene>
<evidence type="ECO:0000313" key="3">
    <source>
        <dbReference type="EMBL" id="OGY27281.1"/>
    </source>
</evidence>
<dbReference type="InterPro" id="IPR000683">
    <property type="entry name" value="Gfo/Idh/MocA-like_OxRdtase_N"/>
</dbReference>
<dbReference type="Gene3D" id="3.30.360.10">
    <property type="entry name" value="Dihydrodipicolinate Reductase, domain 2"/>
    <property type="match status" value="1"/>
</dbReference>
<dbReference type="InterPro" id="IPR055170">
    <property type="entry name" value="GFO_IDH_MocA-like_dom"/>
</dbReference>
<dbReference type="Pfam" id="PF22725">
    <property type="entry name" value="GFO_IDH_MocA_C3"/>
    <property type="match status" value="1"/>
</dbReference>
<dbReference type="EMBL" id="MHCU01000042">
    <property type="protein sequence ID" value="OGY27281.1"/>
    <property type="molecule type" value="Genomic_DNA"/>
</dbReference>
<organism evidence="3 4">
    <name type="scientific">Candidatus Woykebacteria bacterium RBG_19FT_COMBO_43_10</name>
    <dbReference type="NCBI Taxonomy" id="1802598"/>
    <lineage>
        <taxon>Bacteria</taxon>
        <taxon>Candidatus Woykeibacteriota</taxon>
    </lineage>
</organism>
<dbReference type="PANTHER" id="PTHR43377:SF6">
    <property type="entry name" value="GFO_IDH_MOCA-LIKE OXIDOREDUCTASE N-TERMINAL DOMAIN-CONTAINING PROTEIN"/>
    <property type="match status" value="1"/>
</dbReference>
<comment type="caution">
    <text evidence="3">The sequence shown here is derived from an EMBL/GenBank/DDBJ whole genome shotgun (WGS) entry which is preliminary data.</text>
</comment>
<dbReference type="InterPro" id="IPR051450">
    <property type="entry name" value="Gfo/Idh/MocA_Oxidoreductases"/>
</dbReference>
<dbReference type="Pfam" id="PF01408">
    <property type="entry name" value="GFO_IDH_MocA"/>
    <property type="match status" value="1"/>
</dbReference>
<dbReference type="AlphaFoldDB" id="A0A1G1WI52"/>
<dbReference type="PANTHER" id="PTHR43377">
    <property type="entry name" value="BILIVERDIN REDUCTASE A"/>
    <property type="match status" value="1"/>
</dbReference>
<dbReference type="GO" id="GO:0000166">
    <property type="term" value="F:nucleotide binding"/>
    <property type="evidence" value="ECO:0007669"/>
    <property type="project" value="InterPro"/>
</dbReference>
<dbReference type="InterPro" id="IPR036291">
    <property type="entry name" value="NAD(P)-bd_dom_sf"/>
</dbReference>